<keyword evidence="10 12" id="KW-0238">DNA-binding</keyword>
<comment type="subunit">
    <text evidence="12">Monomer. Interacts with DnaB.</text>
</comment>
<dbReference type="InterPro" id="IPR002694">
    <property type="entry name" value="Znf_CHC2"/>
</dbReference>
<protein>
    <recommendedName>
        <fullName evidence="12 13">DNA primase</fullName>
        <ecNumber evidence="12">2.7.7.101</ecNumber>
    </recommendedName>
</protein>
<reference evidence="17" key="1">
    <citation type="journal article" date="2019" name="Int. J. Syst. Evol. Microbiol.">
        <title>The Global Catalogue of Microorganisms (GCM) 10K type strain sequencing project: providing services to taxonomists for standard genome sequencing and annotation.</title>
        <authorList>
            <consortium name="The Broad Institute Genomics Platform"/>
            <consortium name="The Broad Institute Genome Sequencing Center for Infectious Disease"/>
            <person name="Wu L."/>
            <person name="Ma J."/>
        </authorList>
    </citation>
    <scope>NUCLEOTIDE SEQUENCE [LARGE SCALE GENOMIC DNA]</scope>
    <source>
        <strain evidence="17">CGMCC 1.19061</strain>
    </source>
</reference>
<evidence type="ECO:0000313" key="17">
    <source>
        <dbReference type="Proteomes" id="UP001596026"/>
    </source>
</evidence>
<evidence type="ECO:0000256" key="2">
    <source>
        <dbReference type="ARBA" id="ARBA00022515"/>
    </source>
</evidence>
<dbReference type="Pfam" id="PF10410">
    <property type="entry name" value="DnaB_bind"/>
    <property type="match status" value="1"/>
</dbReference>
<keyword evidence="5 12" id="KW-0235">DNA replication</keyword>
<keyword evidence="3 12" id="KW-0808">Transferase</keyword>
<dbReference type="Pfam" id="PF01807">
    <property type="entry name" value="Zn_ribbon_DnaG"/>
    <property type="match status" value="1"/>
</dbReference>
<proteinExistence type="inferred from homology"/>
<keyword evidence="17" id="KW-1185">Reference proteome</keyword>
<dbReference type="Pfam" id="PF13155">
    <property type="entry name" value="Toprim_2"/>
    <property type="match status" value="1"/>
</dbReference>
<feature type="coiled-coil region" evidence="14">
    <location>
        <begin position="423"/>
        <end position="450"/>
    </location>
</feature>
<keyword evidence="7 12" id="KW-0863">Zinc-finger</keyword>
<dbReference type="SMART" id="SM00493">
    <property type="entry name" value="TOPRIM"/>
    <property type="match status" value="1"/>
</dbReference>
<dbReference type="Gene3D" id="3.40.1360.10">
    <property type="match status" value="1"/>
</dbReference>
<keyword evidence="2 12" id="KW-0639">Primosome</keyword>
<evidence type="ECO:0000256" key="7">
    <source>
        <dbReference type="ARBA" id="ARBA00022771"/>
    </source>
</evidence>
<evidence type="ECO:0000259" key="15">
    <source>
        <dbReference type="PROSITE" id="PS50880"/>
    </source>
</evidence>
<comment type="similarity">
    <text evidence="12 13">Belongs to the DnaG primase family.</text>
</comment>
<dbReference type="RefSeq" id="WP_379963270.1">
    <property type="nucleotide sequence ID" value="NZ_JBHSGT010000014.1"/>
</dbReference>
<evidence type="ECO:0000256" key="13">
    <source>
        <dbReference type="PIRNR" id="PIRNR002811"/>
    </source>
</evidence>
<comment type="caution">
    <text evidence="16">The sequence shown here is derived from an EMBL/GenBank/DDBJ whole genome shotgun (WGS) entry which is preliminary data.</text>
</comment>
<dbReference type="PANTHER" id="PTHR30313:SF2">
    <property type="entry name" value="DNA PRIMASE"/>
    <property type="match status" value="1"/>
</dbReference>
<gene>
    <name evidence="12 16" type="primary">dnaG</name>
    <name evidence="16" type="ORF">ACFO3L_01910</name>
</gene>
<evidence type="ECO:0000313" key="16">
    <source>
        <dbReference type="EMBL" id="MFC4709385.1"/>
    </source>
</evidence>
<dbReference type="InterPro" id="IPR016136">
    <property type="entry name" value="DNA_helicase_N/primase_C"/>
</dbReference>
<dbReference type="InterPro" id="IPR013264">
    <property type="entry name" value="DNAG_N"/>
</dbReference>
<dbReference type="SMART" id="SM00400">
    <property type="entry name" value="ZnF_CHCC"/>
    <property type="match status" value="1"/>
</dbReference>
<evidence type="ECO:0000256" key="8">
    <source>
        <dbReference type="ARBA" id="ARBA00022833"/>
    </source>
</evidence>
<comment type="domain">
    <text evidence="12">Contains an N-terminal zinc-binding domain, a central core domain that contains the primase activity, and a C-terminal DnaB-binding domain.</text>
</comment>
<keyword evidence="4 12" id="KW-0548">Nucleotidyltransferase</keyword>
<dbReference type="Pfam" id="PF08275">
    <property type="entry name" value="DNAG_N"/>
    <property type="match status" value="1"/>
</dbReference>
<keyword evidence="11 12" id="KW-0804">Transcription</keyword>
<dbReference type="SUPFAM" id="SSF57783">
    <property type="entry name" value="Zinc beta-ribbon"/>
    <property type="match status" value="1"/>
</dbReference>
<dbReference type="InterPro" id="IPR034151">
    <property type="entry name" value="TOPRIM_DnaG_bac"/>
</dbReference>
<dbReference type="Gene3D" id="3.90.980.10">
    <property type="entry name" value="DNA primase, catalytic core, N-terminal domain"/>
    <property type="match status" value="1"/>
</dbReference>
<dbReference type="NCBIfam" id="TIGR01391">
    <property type="entry name" value="dnaG"/>
    <property type="match status" value="1"/>
</dbReference>
<dbReference type="PIRSF" id="PIRSF002811">
    <property type="entry name" value="DnaG"/>
    <property type="match status" value="1"/>
</dbReference>
<keyword evidence="8 12" id="KW-0862">Zinc</keyword>
<dbReference type="InterPro" id="IPR030846">
    <property type="entry name" value="DnaG_bac"/>
</dbReference>
<comment type="function">
    <text evidence="12 13">RNA polymerase that catalyzes the synthesis of short RNA molecules used as primers for DNA polymerase during DNA replication.</text>
</comment>
<dbReference type="Gene3D" id="1.10.860.10">
    <property type="entry name" value="DNAb Helicase, Chain A"/>
    <property type="match status" value="1"/>
</dbReference>
<dbReference type="CDD" id="cd03364">
    <property type="entry name" value="TOPRIM_DnaG_primases"/>
    <property type="match status" value="1"/>
</dbReference>
<evidence type="ECO:0000256" key="12">
    <source>
        <dbReference type="HAMAP-Rule" id="MF_00974"/>
    </source>
</evidence>
<dbReference type="InterPro" id="IPR006171">
    <property type="entry name" value="TOPRIM_dom"/>
</dbReference>
<keyword evidence="6 12" id="KW-0479">Metal-binding</keyword>
<dbReference type="PANTHER" id="PTHR30313">
    <property type="entry name" value="DNA PRIMASE"/>
    <property type="match status" value="1"/>
</dbReference>
<dbReference type="PROSITE" id="PS50880">
    <property type="entry name" value="TOPRIM"/>
    <property type="match status" value="1"/>
</dbReference>
<feature type="zinc finger region" description="CHC2-type" evidence="12">
    <location>
        <begin position="40"/>
        <end position="64"/>
    </location>
</feature>
<evidence type="ECO:0000256" key="11">
    <source>
        <dbReference type="ARBA" id="ARBA00023163"/>
    </source>
</evidence>
<keyword evidence="1 12" id="KW-0240">DNA-directed RNA polymerase</keyword>
<feature type="domain" description="Toprim" evidence="15">
    <location>
        <begin position="267"/>
        <end position="351"/>
    </location>
</feature>
<organism evidence="16 17">
    <name type="scientific">Enterococcus eurekensis</name>
    <dbReference type="NCBI Taxonomy" id="1159753"/>
    <lineage>
        <taxon>Bacteria</taxon>
        <taxon>Bacillati</taxon>
        <taxon>Bacillota</taxon>
        <taxon>Bacilli</taxon>
        <taxon>Lactobacillales</taxon>
        <taxon>Enterococcaceae</taxon>
        <taxon>Enterococcus</taxon>
    </lineage>
</organism>
<evidence type="ECO:0000256" key="3">
    <source>
        <dbReference type="ARBA" id="ARBA00022679"/>
    </source>
</evidence>
<evidence type="ECO:0000256" key="9">
    <source>
        <dbReference type="ARBA" id="ARBA00022842"/>
    </source>
</evidence>
<dbReference type="InterPro" id="IPR050219">
    <property type="entry name" value="DnaG_primase"/>
</dbReference>
<name>A0ABV9M3B6_9ENTE</name>
<accession>A0ABV9M3B6</accession>
<dbReference type="Proteomes" id="UP001596026">
    <property type="component" value="Unassembled WGS sequence"/>
</dbReference>
<dbReference type="EC" id="2.7.7.101" evidence="12"/>
<evidence type="ECO:0000256" key="4">
    <source>
        <dbReference type="ARBA" id="ARBA00022695"/>
    </source>
</evidence>
<evidence type="ECO:0000256" key="5">
    <source>
        <dbReference type="ARBA" id="ARBA00022705"/>
    </source>
</evidence>
<dbReference type="InterPro" id="IPR019475">
    <property type="entry name" value="DNA_primase_DnaB-bd"/>
</dbReference>
<sequence>MARIPEQVIDDIRSRTNIVEIIGQYVQLKKSGGHNYTGLCPFHNEKTPSFSVAEDKQFYHCFGCGRGGNVFRFMEEIEGLSFSEAVFRVAEIEQIPVDERFQQKSFESSDSSKTKQLITLHEKAAEVYHHLLMNTAMGEAALNYLLKRGLTEELITEYEIGFAPAQREFLEKVFQNEELSMGPLADSGLFVQRDDGSLLDRFYQRIVFPIRNPQGKTIGFSGRWFETEDFSAENQAKYLNSPETEIFNKREILFNLDKARGAIRKEGETILFEGFMDVLAAWQSGIQNGIATMGTSLTHQQVAAIERLSSSVVFAYDGDNAGIEATNRGIDLVKEVSSLNIAILSFPERLDPDDYIRKYGAEAFVKLAKHGRETVFSFRMAYHRLNRNLANDKEQLDYLDMILEELVAVDSLIEQDRYLTQLSTEFKVSREALQQQLRQIKQQNRQQRLANRPNAIEPPQEVYTEPVIHRKKTQIEKAEELLLYRLFNEEGFNQRFKNYPVNFPHENYQELYLLFDTYLATEVTFDVARFLDFLQKEELRQLVIQIASLNVPKESNEQELQDLLRMLQKSTLLEEIQAKRLQQQMASQTGNQQLELELAIEIINLTKQLKAVAQ</sequence>
<dbReference type="EMBL" id="JBHSGT010000014">
    <property type="protein sequence ID" value="MFC4709385.1"/>
    <property type="molecule type" value="Genomic_DNA"/>
</dbReference>
<dbReference type="InterPro" id="IPR037068">
    <property type="entry name" value="DNA_primase_core_N_sf"/>
</dbReference>
<keyword evidence="9" id="KW-0460">Magnesium</keyword>
<comment type="catalytic activity">
    <reaction evidence="12">
        <text>ssDNA + n NTP = ssDNA/pppN(pN)n-1 hybrid + (n-1) diphosphate.</text>
        <dbReference type="EC" id="2.7.7.101"/>
    </reaction>
</comment>
<dbReference type="Gene3D" id="3.90.580.10">
    <property type="entry name" value="Zinc finger, CHC2-type domain"/>
    <property type="match status" value="1"/>
</dbReference>
<dbReference type="SUPFAM" id="SSF56731">
    <property type="entry name" value="DNA primase core"/>
    <property type="match status" value="1"/>
</dbReference>
<keyword evidence="14" id="KW-0175">Coiled coil</keyword>
<dbReference type="HAMAP" id="MF_00974">
    <property type="entry name" value="DNA_primase_DnaG"/>
    <property type="match status" value="1"/>
</dbReference>
<dbReference type="InterPro" id="IPR036977">
    <property type="entry name" value="DNA_primase_Znf_CHC2"/>
</dbReference>
<dbReference type="InterPro" id="IPR006295">
    <property type="entry name" value="DNA_primase_DnaG"/>
</dbReference>
<evidence type="ECO:0000256" key="10">
    <source>
        <dbReference type="ARBA" id="ARBA00023125"/>
    </source>
</evidence>
<comment type="cofactor">
    <cofactor evidence="12 13">
        <name>Zn(2+)</name>
        <dbReference type="ChEBI" id="CHEBI:29105"/>
    </cofactor>
    <text evidence="12 13">Binds 1 zinc ion per monomer.</text>
</comment>
<evidence type="ECO:0000256" key="14">
    <source>
        <dbReference type="SAM" id="Coils"/>
    </source>
</evidence>
<evidence type="ECO:0000256" key="1">
    <source>
        <dbReference type="ARBA" id="ARBA00022478"/>
    </source>
</evidence>
<evidence type="ECO:0000256" key="6">
    <source>
        <dbReference type="ARBA" id="ARBA00022723"/>
    </source>
</evidence>